<dbReference type="InterPro" id="IPR018929">
    <property type="entry name" value="DUF2510"/>
</dbReference>
<evidence type="ECO:0000313" key="3">
    <source>
        <dbReference type="EMBL" id="MBD9699727.1"/>
    </source>
</evidence>
<reference evidence="3 4" key="1">
    <citation type="submission" date="2020-09" db="EMBL/GenBank/DDBJ databases">
        <title>Flavimobilis rhizosphaerae sp. nov., isolated from rhizosphere soil of Spartina alterniflora.</title>
        <authorList>
            <person name="Hanqin C."/>
        </authorList>
    </citation>
    <scope>NUCLEOTIDE SEQUENCE [LARGE SCALE GENOMIC DNA]</scope>
    <source>
        <strain evidence="3 4">GY 10621</strain>
    </source>
</reference>
<protein>
    <submittedName>
        <fullName evidence="3">DUF2510 domain-containing protein</fullName>
    </submittedName>
</protein>
<comment type="caution">
    <text evidence="3">The sequence shown here is derived from an EMBL/GenBank/DDBJ whole genome shotgun (WGS) entry which is preliminary data.</text>
</comment>
<evidence type="ECO:0000259" key="2">
    <source>
        <dbReference type="Pfam" id="PF10708"/>
    </source>
</evidence>
<feature type="region of interest" description="Disordered" evidence="1">
    <location>
        <begin position="227"/>
        <end position="247"/>
    </location>
</feature>
<feature type="domain" description="DUF2510" evidence="2">
    <location>
        <begin position="203"/>
        <end position="227"/>
    </location>
</feature>
<dbReference type="EMBL" id="JACZDF010000004">
    <property type="protein sequence ID" value="MBD9699727.1"/>
    <property type="molecule type" value="Genomic_DNA"/>
</dbReference>
<dbReference type="Proteomes" id="UP000642107">
    <property type="component" value="Unassembled WGS sequence"/>
</dbReference>
<sequence>MSEAPEGWKRVPGTFLIRENSDLSESHVLPGQKSPLARDRTTGELSQVVILDEDEPDDEYDEPEPWLTCDERGSGAAQEDAPDISALVPWALVAAAGVVIGVRAVQKSREKRRSADTAHTTAGRVGGVPAGWYEIPGAPGRLRYWTGLAWTDDYAQRAVSAPRIEADWYPDPSNAAQVRYWNGTSWTHHVAQAPGTVTAPADWYPDPASPAHLRYWDGRSWTDHVSSGRASGVTAHQGRTLPVGSGHVVASPEPKISMTSAEWKSHVEAWLHAGVVHQELWHRLSHAYIEDADAATLEAQRRMEALSPDEGARRITLLLEANPGLRQRASLIDLTRLLGNIGGEPLVVERNVGPYNHR</sequence>
<name>A0ABR9DRH7_9MICO</name>
<feature type="domain" description="DUF2510" evidence="2">
    <location>
        <begin position="168"/>
        <end position="195"/>
    </location>
</feature>
<accession>A0ABR9DRH7</accession>
<feature type="region of interest" description="Disordered" evidence="1">
    <location>
        <begin position="22"/>
        <end position="44"/>
    </location>
</feature>
<organism evidence="3 4">
    <name type="scientific">Flavimobilis rhizosphaerae</name>
    <dbReference type="NCBI Taxonomy" id="2775421"/>
    <lineage>
        <taxon>Bacteria</taxon>
        <taxon>Bacillati</taxon>
        <taxon>Actinomycetota</taxon>
        <taxon>Actinomycetes</taxon>
        <taxon>Micrococcales</taxon>
        <taxon>Jonesiaceae</taxon>
        <taxon>Flavimobilis</taxon>
    </lineage>
</organism>
<evidence type="ECO:0000313" key="4">
    <source>
        <dbReference type="Proteomes" id="UP000642107"/>
    </source>
</evidence>
<dbReference type="Pfam" id="PF10708">
    <property type="entry name" value="DUF2510"/>
    <property type="match status" value="3"/>
</dbReference>
<feature type="domain" description="DUF2510" evidence="2">
    <location>
        <begin position="130"/>
        <end position="161"/>
    </location>
</feature>
<evidence type="ECO:0000256" key="1">
    <source>
        <dbReference type="SAM" id="MobiDB-lite"/>
    </source>
</evidence>
<gene>
    <name evidence="3" type="ORF">IGS67_09525</name>
</gene>
<keyword evidence="4" id="KW-1185">Reference proteome</keyword>
<dbReference type="RefSeq" id="WP_192280010.1">
    <property type="nucleotide sequence ID" value="NZ_JACZDF010000004.1"/>
</dbReference>
<proteinExistence type="predicted"/>